<dbReference type="PROSITE" id="PS50076">
    <property type="entry name" value="DNAJ_2"/>
    <property type="match status" value="1"/>
</dbReference>
<dbReference type="CDD" id="cd06257">
    <property type="entry name" value="DnaJ"/>
    <property type="match status" value="1"/>
</dbReference>
<keyword evidence="3" id="KW-1185">Reference proteome</keyword>
<dbReference type="InterPro" id="IPR001623">
    <property type="entry name" value="DnaJ_domain"/>
</dbReference>
<evidence type="ECO:0000313" key="3">
    <source>
        <dbReference type="Proteomes" id="UP000650467"/>
    </source>
</evidence>
<comment type="caution">
    <text evidence="2">The sequence shown here is derived from an EMBL/GenBank/DDBJ whole genome shotgun (WGS) entry which is preliminary data.</text>
</comment>
<sequence>MPALTGGLPRGASTIPRASAADVTSVGLFGGEDFYTILGVAPSAEPRDIKRAYHSLMREFHPDRAPEGLRDDMADLCVLLNEIYATLNDEEKRAVYDSIAGFSSSAINPFLDGSFARDQVQSA</sequence>
<dbReference type="SUPFAM" id="SSF46565">
    <property type="entry name" value="Chaperone J-domain"/>
    <property type="match status" value="1"/>
</dbReference>
<dbReference type="Pfam" id="PF00226">
    <property type="entry name" value="DnaJ"/>
    <property type="match status" value="1"/>
</dbReference>
<dbReference type="PRINTS" id="PR00625">
    <property type="entry name" value="JDOMAIN"/>
</dbReference>
<reference evidence="2" key="1">
    <citation type="journal article" date="2020" name="bioRxiv">
        <title>Comparative genomics of Chlamydomonas.</title>
        <authorList>
            <person name="Craig R.J."/>
            <person name="Hasan A.R."/>
            <person name="Ness R.W."/>
            <person name="Keightley P.D."/>
        </authorList>
    </citation>
    <scope>NUCLEOTIDE SEQUENCE</scope>
    <source>
        <strain evidence="2">SAG 7.73</strain>
    </source>
</reference>
<dbReference type="OrthoDB" id="376357at2759"/>
<dbReference type="EMBL" id="JAEHOC010000013">
    <property type="protein sequence ID" value="KAG2436392.1"/>
    <property type="molecule type" value="Genomic_DNA"/>
</dbReference>
<proteinExistence type="predicted"/>
<dbReference type="AlphaFoldDB" id="A0A835W0T2"/>
<name>A0A835W0T2_CHLIN</name>
<dbReference type="Proteomes" id="UP000650467">
    <property type="component" value="Unassembled WGS sequence"/>
</dbReference>
<dbReference type="InterPro" id="IPR036869">
    <property type="entry name" value="J_dom_sf"/>
</dbReference>
<gene>
    <name evidence="2" type="ORF">HXX76_006699</name>
</gene>
<organism evidence="2 3">
    <name type="scientific">Chlamydomonas incerta</name>
    <dbReference type="NCBI Taxonomy" id="51695"/>
    <lineage>
        <taxon>Eukaryota</taxon>
        <taxon>Viridiplantae</taxon>
        <taxon>Chlorophyta</taxon>
        <taxon>core chlorophytes</taxon>
        <taxon>Chlorophyceae</taxon>
        <taxon>CS clade</taxon>
        <taxon>Chlamydomonadales</taxon>
        <taxon>Chlamydomonadaceae</taxon>
        <taxon>Chlamydomonas</taxon>
    </lineage>
</organism>
<dbReference type="PANTHER" id="PTHR44579">
    <property type="entry name" value="OS01G0730500 PROTEIN"/>
    <property type="match status" value="1"/>
</dbReference>
<protein>
    <recommendedName>
        <fullName evidence="1">J domain-containing protein</fullName>
    </recommendedName>
</protein>
<dbReference type="PANTHER" id="PTHR44579:SF2">
    <property type="entry name" value="OS01G0730500 PROTEIN"/>
    <property type="match status" value="1"/>
</dbReference>
<evidence type="ECO:0000259" key="1">
    <source>
        <dbReference type="PROSITE" id="PS50076"/>
    </source>
</evidence>
<feature type="domain" description="J" evidence="1">
    <location>
        <begin position="33"/>
        <end position="100"/>
    </location>
</feature>
<accession>A0A835W0T2</accession>
<evidence type="ECO:0000313" key="2">
    <source>
        <dbReference type="EMBL" id="KAG2436392.1"/>
    </source>
</evidence>
<dbReference type="SMART" id="SM00271">
    <property type="entry name" value="DnaJ"/>
    <property type="match status" value="1"/>
</dbReference>
<dbReference type="Gene3D" id="1.10.287.110">
    <property type="entry name" value="DnaJ domain"/>
    <property type="match status" value="1"/>
</dbReference>